<dbReference type="Proteomes" id="UP000494252">
    <property type="component" value="Unassembled WGS sequence"/>
</dbReference>
<dbReference type="InterPro" id="IPR011008">
    <property type="entry name" value="Dimeric_a/b-barrel"/>
</dbReference>
<dbReference type="PANTHER" id="PTHR21017:SF17">
    <property type="entry name" value="PROTEIN NIPSNAP"/>
    <property type="match status" value="1"/>
</dbReference>
<feature type="domain" description="NIPSNAP" evidence="2">
    <location>
        <begin position="107"/>
        <end position="202"/>
    </location>
</feature>
<dbReference type="Pfam" id="PF07978">
    <property type="entry name" value="NIPSNAP"/>
    <property type="match status" value="2"/>
</dbReference>
<keyword evidence="4" id="KW-1185">Reference proteome</keyword>
<protein>
    <recommendedName>
        <fullName evidence="2">NIPSNAP domain-containing protein</fullName>
    </recommendedName>
</protein>
<dbReference type="InterPro" id="IPR051557">
    <property type="entry name" value="NipSnap_domain"/>
</dbReference>
<proteinExistence type="inferred from homology"/>
<dbReference type="EMBL" id="CADIKI010000053">
    <property type="protein sequence ID" value="CAB3810889.1"/>
    <property type="molecule type" value="Genomic_DNA"/>
</dbReference>
<evidence type="ECO:0000259" key="2">
    <source>
        <dbReference type="Pfam" id="PF07978"/>
    </source>
</evidence>
<feature type="domain" description="NIPSNAP" evidence="2">
    <location>
        <begin position="31"/>
        <end position="78"/>
    </location>
</feature>
<dbReference type="SUPFAM" id="SSF54909">
    <property type="entry name" value="Dimeric alpha+beta barrel"/>
    <property type="match status" value="2"/>
</dbReference>
<comment type="similarity">
    <text evidence="1">Belongs to the NipSnap family.</text>
</comment>
<evidence type="ECO:0000313" key="3">
    <source>
        <dbReference type="EMBL" id="CAB3810889.1"/>
    </source>
</evidence>
<reference evidence="3 4" key="1">
    <citation type="submission" date="2020-04" db="EMBL/GenBank/DDBJ databases">
        <authorList>
            <person name="De Canck E."/>
        </authorList>
    </citation>
    <scope>NUCLEOTIDE SEQUENCE [LARGE SCALE GENOMIC DNA]</scope>
    <source>
        <strain evidence="3 4">LMG 27177</strain>
    </source>
</reference>
<gene>
    <name evidence="3" type="ORF">LMG27177_07567</name>
</gene>
<name>A0A6J5H2E9_9BURK</name>
<accession>A0A6J5H2E9</accession>
<sequence>MFYELTTLSCPLLEQDTVSTGAHRWVSNGSAARRLLGAWRTEIGELSRVVVLRNFETLDEMQHERNRALLNERPWNVESAHVQLSMESYTLFPFLPEVVPSTFGAFYEIRRYWLRPGGLAPTIAAWKQAIGPAQAYTSHLVANMYSLDGPPRIAHVWGFASLEERMALRRRHYAEGLWPPKGGPEQIERATSTICLPEPWSPLC</sequence>
<dbReference type="AlphaFoldDB" id="A0A6J5H2E9"/>
<dbReference type="InterPro" id="IPR012577">
    <property type="entry name" value="NIPSNAP"/>
</dbReference>
<dbReference type="Gene3D" id="3.30.70.100">
    <property type="match status" value="2"/>
</dbReference>
<evidence type="ECO:0000256" key="1">
    <source>
        <dbReference type="ARBA" id="ARBA00005291"/>
    </source>
</evidence>
<dbReference type="PANTHER" id="PTHR21017">
    <property type="entry name" value="NIPSNAP-RELATED"/>
    <property type="match status" value="1"/>
</dbReference>
<evidence type="ECO:0000313" key="4">
    <source>
        <dbReference type="Proteomes" id="UP000494252"/>
    </source>
</evidence>
<organism evidence="3 4">
    <name type="scientific">Paraburkholderia fynbosensis</name>
    <dbReference type="NCBI Taxonomy" id="1200993"/>
    <lineage>
        <taxon>Bacteria</taxon>
        <taxon>Pseudomonadati</taxon>
        <taxon>Pseudomonadota</taxon>
        <taxon>Betaproteobacteria</taxon>
        <taxon>Burkholderiales</taxon>
        <taxon>Burkholderiaceae</taxon>
        <taxon>Paraburkholderia</taxon>
    </lineage>
</organism>